<dbReference type="Pfam" id="PF14060">
    <property type="entry name" value="DUF4252"/>
    <property type="match status" value="1"/>
</dbReference>
<dbReference type="PROSITE" id="PS51257">
    <property type="entry name" value="PROKAR_LIPOPROTEIN"/>
    <property type="match status" value="1"/>
</dbReference>
<protein>
    <recommendedName>
        <fullName evidence="3">DUF4252 domain-containing protein</fullName>
    </recommendedName>
</protein>
<organism evidence="1 2">
    <name type="scientific">Flavobacterium aurantiibacter</name>
    <dbReference type="NCBI Taxonomy" id="2023067"/>
    <lineage>
        <taxon>Bacteria</taxon>
        <taxon>Pseudomonadati</taxon>
        <taxon>Bacteroidota</taxon>
        <taxon>Flavobacteriia</taxon>
        <taxon>Flavobacteriales</taxon>
        <taxon>Flavobacteriaceae</taxon>
        <taxon>Flavobacterium</taxon>
    </lineage>
</organism>
<name>A0A255ZI48_9FLAO</name>
<dbReference type="OrthoDB" id="1143555at2"/>
<dbReference type="Proteomes" id="UP000216035">
    <property type="component" value="Unassembled WGS sequence"/>
</dbReference>
<gene>
    <name evidence="1" type="ORF">CHX27_13720</name>
</gene>
<dbReference type="InterPro" id="IPR025348">
    <property type="entry name" value="DUF4252"/>
</dbReference>
<accession>A0A255ZI48</accession>
<dbReference type="RefSeq" id="WP_094487329.1">
    <property type="nucleotide sequence ID" value="NZ_NOXX01000222.1"/>
</dbReference>
<evidence type="ECO:0000313" key="2">
    <source>
        <dbReference type="Proteomes" id="UP000216035"/>
    </source>
</evidence>
<evidence type="ECO:0000313" key="1">
    <source>
        <dbReference type="EMBL" id="OYQ40574.1"/>
    </source>
</evidence>
<evidence type="ECO:0008006" key="3">
    <source>
        <dbReference type="Google" id="ProtNLM"/>
    </source>
</evidence>
<proteinExistence type="predicted"/>
<sequence>MKKVLFGILASAFIFVSCDSKPTLESYFVENQENKDFIFVDISPQMLGLDKSKLTVEQSKALNQFKKVNVLAFKKSAANDSLYAVEKTKVQELLKDEKYEQLMRFGSGKAGAVVKALADGDKVDEFVLFGYESENGFALVRILGTDMTADSFTALLSLMQQGNLNLDQLKPLQAFVK</sequence>
<reference evidence="1 2" key="1">
    <citation type="submission" date="2017-07" db="EMBL/GenBank/DDBJ databases">
        <title>Flavobacterium cyanobacteriorum sp. nov., isolated from cyanobacterial aggregates in a eutrophic lake.</title>
        <authorList>
            <person name="Cai H."/>
        </authorList>
    </citation>
    <scope>NUCLEOTIDE SEQUENCE [LARGE SCALE GENOMIC DNA]</scope>
    <source>
        <strain evidence="1 2">TH167</strain>
    </source>
</reference>
<dbReference type="AlphaFoldDB" id="A0A255ZI48"/>
<dbReference type="EMBL" id="NOXX01000222">
    <property type="protein sequence ID" value="OYQ40574.1"/>
    <property type="molecule type" value="Genomic_DNA"/>
</dbReference>
<keyword evidence="2" id="KW-1185">Reference proteome</keyword>
<comment type="caution">
    <text evidence="1">The sequence shown here is derived from an EMBL/GenBank/DDBJ whole genome shotgun (WGS) entry which is preliminary data.</text>
</comment>